<dbReference type="GO" id="GO:0009507">
    <property type="term" value="C:chloroplast"/>
    <property type="evidence" value="ECO:0007669"/>
    <property type="project" value="UniProtKB-SubCell"/>
</dbReference>
<evidence type="ECO:0000256" key="7">
    <source>
        <dbReference type="ARBA" id="ARBA00022946"/>
    </source>
</evidence>
<dbReference type="PANTHER" id="PTHR46482">
    <property type="entry name" value="5'-ADENYLYLSULFATE REDUCTASE 3, CHLOROPLASTIC"/>
    <property type="match status" value="1"/>
</dbReference>
<evidence type="ECO:0000256" key="17">
    <source>
        <dbReference type="ARBA" id="ARBA00061610"/>
    </source>
</evidence>
<proteinExistence type="inferred from homology"/>
<evidence type="ECO:0000256" key="14">
    <source>
        <dbReference type="ARBA" id="ARBA00023284"/>
    </source>
</evidence>
<dbReference type="Pfam" id="PF00085">
    <property type="entry name" value="Thioredoxin"/>
    <property type="match status" value="1"/>
</dbReference>
<dbReference type="FunFam" id="3.40.50.620:FF:000153">
    <property type="entry name" value="Phosphoadenosine phosphosulfate reductase"/>
    <property type="match status" value="1"/>
</dbReference>
<keyword evidence="4" id="KW-0028">Amino-acid biosynthesis</keyword>
<dbReference type="Gene3D" id="3.40.30.10">
    <property type="entry name" value="Glutaredoxin"/>
    <property type="match status" value="1"/>
</dbReference>
<evidence type="ECO:0000256" key="3">
    <source>
        <dbReference type="ARBA" id="ARBA00022528"/>
    </source>
</evidence>
<dbReference type="SUPFAM" id="SSF52402">
    <property type="entry name" value="Adenine nucleotide alpha hydrolases-like"/>
    <property type="match status" value="1"/>
</dbReference>
<dbReference type="InterPro" id="IPR036249">
    <property type="entry name" value="Thioredoxin-like_sf"/>
</dbReference>
<evidence type="ECO:0000256" key="1">
    <source>
        <dbReference type="ARBA" id="ARBA00001966"/>
    </source>
</evidence>
<keyword evidence="13" id="KW-0198">Cysteine biosynthesis</keyword>
<evidence type="ECO:0000256" key="18">
    <source>
        <dbReference type="ARBA" id="ARBA00067033"/>
    </source>
</evidence>
<keyword evidence="7" id="KW-0809">Transit peptide</keyword>
<dbReference type="GO" id="GO:0051536">
    <property type="term" value="F:iron-sulfur cluster binding"/>
    <property type="evidence" value="ECO:0007669"/>
    <property type="project" value="UniProtKB-KW"/>
</dbReference>
<keyword evidence="6" id="KW-0479">Metal-binding</keyword>
<dbReference type="CDD" id="cd23945">
    <property type="entry name" value="PAPS_reductase"/>
    <property type="match status" value="1"/>
</dbReference>
<dbReference type="InterPro" id="IPR013766">
    <property type="entry name" value="Thioredoxin_domain"/>
</dbReference>
<evidence type="ECO:0000256" key="12">
    <source>
        <dbReference type="ARBA" id="ARBA00023157"/>
    </source>
</evidence>
<keyword evidence="12" id="KW-1015">Disulfide bond</keyword>
<name>A0A371I3H5_MUCPR</name>
<evidence type="ECO:0000256" key="15">
    <source>
        <dbReference type="ARBA" id="ARBA00050468"/>
    </source>
</evidence>
<accession>A0A371I3H5</accession>
<dbReference type="GO" id="GO:0046872">
    <property type="term" value="F:metal ion binding"/>
    <property type="evidence" value="ECO:0007669"/>
    <property type="project" value="UniProtKB-KW"/>
</dbReference>
<organism evidence="21 22">
    <name type="scientific">Mucuna pruriens</name>
    <name type="common">Velvet bean</name>
    <name type="synonym">Dolichos pruriens</name>
    <dbReference type="NCBI Taxonomy" id="157652"/>
    <lineage>
        <taxon>Eukaryota</taxon>
        <taxon>Viridiplantae</taxon>
        <taxon>Streptophyta</taxon>
        <taxon>Embryophyta</taxon>
        <taxon>Tracheophyta</taxon>
        <taxon>Spermatophyta</taxon>
        <taxon>Magnoliopsida</taxon>
        <taxon>eudicotyledons</taxon>
        <taxon>Gunneridae</taxon>
        <taxon>Pentapetalae</taxon>
        <taxon>rosids</taxon>
        <taxon>fabids</taxon>
        <taxon>Fabales</taxon>
        <taxon>Fabaceae</taxon>
        <taxon>Papilionoideae</taxon>
        <taxon>50 kb inversion clade</taxon>
        <taxon>NPAAA clade</taxon>
        <taxon>indigoferoid/millettioid clade</taxon>
        <taxon>Phaseoleae</taxon>
        <taxon>Mucuna</taxon>
    </lineage>
</organism>
<keyword evidence="9" id="KW-0408">Iron</keyword>
<evidence type="ECO:0000256" key="5">
    <source>
        <dbReference type="ARBA" id="ARBA00022640"/>
    </source>
</evidence>
<dbReference type="Proteomes" id="UP000257109">
    <property type="component" value="Unassembled WGS sequence"/>
</dbReference>
<comment type="similarity">
    <text evidence="17">Belongs to the APS reductase family.</text>
</comment>
<keyword evidence="11" id="KW-0346">Stress response</keyword>
<feature type="region of interest" description="Disordered" evidence="19">
    <location>
        <begin position="1"/>
        <end position="34"/>
    </location>
</feature>
<evidence type="ECO:0000256" key="4">
    <source>
        <dbReference type="ARBA" id="ARBA00022605"/>
    </source>
</evidence>
<dbReference type="NCBIfam" id="NF002537">
    <property type="entry name" value="PRK02090.1"/>
    <property type="match status" value="1"/>
</dbReference>
<dbReference type="GO" id="GO:0004604">
    <property type="term" value="F:phosphoadenylyl-sulfate reductase (thioredoxin) activity"/>
    <property type="evidence" value="ECO:0007669"/>
    <property type="project" value="InterPro"/>
</dbReference>
<comment type="caution">
    <text evidence="21">The sequence shown here is derived from an EMBL/GenBank/DDBJ whole genome shotgun (WGS) entry which is preliminary data.</text>
</comment>
<feature type="compositionally biased region" description="Basic residues" evidence="19">
    <location>
        <begin position="1"/>
        <end position="13"/>
    </location>
</feature>
<keyword evidence="3" id="KW-0150">Chloroplast</keyword>
<dbReference type="EC" id="1.8.4.9" evidence="18"/>
<dbReference type="PANTHER" id="PTHR46482:SF9">
    <property type="entry name" value="5'-ADENYLYLSULFATE REDUCTASE 1, CHLOROPLASTIC"/>
    <property type="match status" value="1"/>
</dbReference>
<dbReference type="NCBIfam" id="TIGR00424">
    <property type="entry name" value="APS_reduc"/>
    <property type="match status" value="1"/>
</dbReference>
<dbReference type="HAMAP" id="MF_00063">
    <property type="entry name" value="CysH"/>
    <property type="match status" value="1"/>
</dbReference>
<dbReference type="InterPro" id="IPR004511">
    <property type="entry name" value="PAPS/APS_Rdtase"/>
</dbReference>
<dbReference type="Pfam" id="PF01507">
    <property type="entry name" value="PAPS_reduct"/>
    <property type="match status" value="1"/>
</dbReference>
<gene>
    <name evidence="21" type="primary">APR3</name>
    <name evidence="21" type="ORF">CR513_06029</name>
</gene>
<dbReference type="GO" id="GO:0019344">
    <property type="term" value="P:cysteine biosynthetic process"/>
    <property type="evidence" value="ECO:0007669"/>
    <property type="project" value="UniProtKB-KW"/>
</dbReference>
<dbReference type="EMBL" id="QJKJ01001016">
    <property type="protein sequence ID" value="RDY09578.1"/>
    <property type="molecule type" value="Genomic_DNA"/>
</dbReference>
<evidence type="ECO:0000256" key="13">
    <source>
        <dbReference type="ARBA" id="ARBA00023192"/>
    </source>
</evidence>
<dbReference type="InterPro" id="IPR004508">
    <property type="entry name" value="Thioredoxin-indep_APS_Rdtase"/>
</dbReference>
<evidence type="ECO:0000313" key="21">
    <source>
        <dbReference type="EMBL" id="RDY09578.1"/>
    </source>
</evidence>
<reference evidence="21" key="1">
    <citation type="submission" date="2018-05" db="EMBL/GenBank/DDBJ databases">
        <title>Draft genome of Mucuna pruriens seed.</title>
        <authorList>
            <person name="Nnadi N.E."/>
            <person name="Vos R."/>
            <person name="Hasami M.H."/>
            <person name="Devisetty U.K."/>
            <person name="Aguiy J.C."/>
        </authorList>
    </citation>
    <scope>NUCLEOTIDE SEQUENCE [LARGE SCALE GENOMIC DNA]</scope>
    <source>
        <strain evidence="21">JCA_2017</strain>
    </source>
</reference>
<keyword evidence="10" id="KW-0411">Iron-sulfur</keyword>
<dbReference type="CDD" id="cd02993">
    <property type="entry name" value="PDI_a_APS_reductase"/>
    <property type="match status" value="1"/>
</dbReference>
<evidence type="ECO:0000256" key="19">
    <source>
        <dbReference type="SAM" id="MobiDB-lite"/>
    </source>
</evidence>
<dbReference type="InterPro" id="IPR002500">
    <property type="entry name" value="PAPS_reduct_dom"/>
</dbReference>
<keyword evidence="22" id="KW-1185">Reference proteome</keyword>
<dbReference type="PROSITE" id="PS51352">
    <property type="entry name" value="THIOREDOXIN_2"/>
    <property type="match status" value="1"/>
</dbReference>
<keyword evidence="14" id="KW-0676">Redox-active center</keyword>
<evidence type="ECO:0000313" key="22">
    <source>
        <dbReference type="Proteomes" id="UP000257109"/>
    </source>
</evidence>
<evidence type="ECO:0000256" key="16">
    <source>
        <dbReference type="ARBA" id="ARBA00055819"/>
    </source>
</evidence>
<evidence type="ECO:0000256" key="9">
    <source>
        <dbReference type="ARBA" id="ARBA00023004"/>
    </source>
</evidence>
<protein>
    <recommendedName>
        <fullName evidence="18">adenylyl-sulfate reductase (glutathione)</fullName>
        <ecNumber evidence="18">1.8.4.9</ecNumber>
    </recommendedName>
</protein>
<dbReference type="SUPFAM" id="SSF52833">
    <property type="entry name" value="Thioredoxin-like"/>
    <property type="match status" value="1"/>
</dbReference>
<comment type="catalytic activity">
    <reaction evidence="15">
        <text>glutathione disulfide + sulfite + AMP + 2 H(+) = adenosine 5'-phosphosulfate + 2 glutathione</text>
        <dbReference type="Rhea" id="RHEA:14141"/>
        <dbReference type="ChEBI" id="CHEBI:15378"/>
        <dbReference type="ChEBI" id="CHEBI:17359"/>
        <dbReference type="ChEBI" id="CHEBI:57925"/>
        <dbReference type="ChEBI" id="CHEBI:58243"/>
        <dbReference type="ChEBI" id="CHEBI:58297"/>
        <dbReference type="ChEBI" id="CHEBI:456215"/>
        <dbReference type="EC" id="1.8.4.9"/>
    </reaction>
</comment>
<keyword evidence="8" id="KW-0560">Oxidoreductase</keyword>
<comment type="subcellular location">
    <subcellularLocation>
        <location evidence="2">Plastid</location>
        <location evidence="2">Chloroplast</location>
    </subcellularLocation>
</comment>
<comment type="cofactor">
    <cofactor evidence="1">
        <name>[4Fe-4S] cluster</name>
        <dbReference type="ChEBI" id="CHEBI:49883"/>
    </cofactor>
</comment>
<evidence type="ECO:0000256" key="6">
    <source>
        <dbReference type="ARBA" id="ARBA00022723"/>
    </source>
</evidence>
<comment type="function">
    <text evidence="16">Reduces sulfate for Cys biosynthesis. Substrate preference is adenosine-5'-phosphosulfate (APS) &gt;&gt; 3'-phosphoadenosine-5'-phosphosulfate (PAPS). Uses glutathione or DTT as source of protons.</text>
</comment>
<dbReference type="GO" id="GO:0009973">
    <property type="term" value="F:adenylyl-sulfate reductase activity"/>
    <property type="evidence" value="ECO:0007669"/>
    <property type="project" value="UniProtKB-ARBA"/>
</dbReference>
<keyword evidence="5" id="KW-0934">Plastid</keyword>
<evidence type="ECO:0000256" key="10">
    <source>
        <dbReference type="ARBA" id="ARBA00023014"/>
    </source>
</evidence>
<dbReference type="STRING" id="157652.A0A371I3H5"/>
<dbReference type="InterPro" id="IPR014729">
    <property type="entry name" value="Rossmann-like_a/b/a_fold"/>
</dbReference>
<dbReference type="OrthoDB" id="7869097at2759"/>
<dbReference type="Gene3D" id="3.40.50.620">
    <property type="entry name" value="HUPs"/>
    <property type="match status" value="1"/>
</dbReference>
<feature type="domain" description="Thioredoxin" evidence="20">
    <location>
        <begin position="377"/>
        <end position="507"/>
    </location>
</feature>
<dbReference type="GO" id="GO:0033741">
    <property type="term" value="F:adenylyl-sulfate reductase (glutathione) activity"/>
    <property type="evidence" value="ECO:0007669"/>
    <property type="project" value="UniProtKB-EC"/>
</dbReference>
<evidence type="ECO:0000259" key="20">
    <source>
        <dbReference type="PROSITE" id="PS51352"/>
    </source>
</evidence>
<dbReference type="FunFam" id="3.40.30.10:FF:000252">
    <property type="entry name" value="Phosphoadenosine-phosphosulphate reductase"/>
    <property type="match status" value="1"/>
</dbReference>
<feature type="non-terminal residue" evidence="21">
    <location>
        <position position="1"/>
    </location>
</feature>
<evidence type="ECO:0000256" key="11">
    <source>
        <dbReference type="ARBA" id="ARBA00023016"/>
    </source>
</evidence>
<evidence type="ECO:0000256" key="2">
    <source>
        <dbReference type="ARBA" id="ARBA00004229"/>
    </source>
</evidence>
<dbReference type="GO" id="GO:0019379">
    <property type="term" value="P:sulfate assimilation, phosphoadenylyl sulfate reduction by phosphoadenylyl-sulfate reductase (thioredoxin)"/>
    <property type="evidence" value="ECO:0007669"/>
    <property type="project" value="InterPro"/>
</dbReference>
<sequence>MIKRSKKNRGRQRNLKETCESNLAARPQRSHAPRVSAYPIGARHIPSPMALAVTTTSSSSAAASSSFFTRLGSSDAKAPQIGSFRFSERPHVSSGVVNLTQRRTSVRPLNAEPQRNVAATIVAPEVAEKEEEDYEQLAKGLENASPLEIMDKALEKFGNDIAIAFSGAEDVALIEYAHLTGRPYRVFSLDTGRLNPETYKFFDAVEKHYGIHIEYMFPDSVEVQALVRTKGLFSFYEDGHQECCRVRKVRPLRRALKGLRAWITGQRKDQSPGTRSEIPVVQVDPVFEGLDGGVGSLVKWNPVANVNGLDIWNFLRTMDVPVNSLHSQGYVSIGCEPCTRPVLPGQHEREGRWWWEDATAKECGLHKGNLKQENGNGATTQANGSATVTDIFNSQNVVSLSRTGIENLTKLENRKEPWLVVLYAPWCRFCQAMEASYVDLAEKLQGSGVKVAKFRADGEQKEYAKSELELGSFPTILFFPKHSSRPIKYPSEKRDVDSLMTFVNALR</sequence>
<dbReference type="AlphaFoldDB" id="A0A371I3H5"/>
<evidence type="ECO:0000256" key="8">
    <source>
        <dbReference type="ARBA" id="ARBA00023002"/>
    </source>
</evidence>